<comment type="caution">
    <text evidence="1">The sequence shown here is derived from an EMBL/GenBank/DDBJ whole genome shotgun (WGS) entry which is preliminary data.</text>
</comment>
<evidence type="ECO:0000313" key="2">
    <source>
        <dbReference type="Proteomes" id="UP001151760"/>
    </source>
</evidence>
<reference evidence="1" key="2">
    <citation type="submission" date="2022-01" db="EMBL/GenBank/DDBJ databases">
        <authorList>
            <person name="Yamashiro T."/>
            <person name="Shiraishi A."/>
            <person name="Satake H."/>
            <person name="Nakayama K."/>
        </authorList>
    </citation>
    <scope>NUCLEOTIDE SEQUENCE</scope>
</reference>
<keyword evidence="2" id="KW-1185">Reference proteome</keyword>
<name>A0ABQ5FQJ1_9ASTR</name>
<dbReference type="EMBL" id="BQNB010017612">
    <property type="protein sequence ID" value="GJT65205.1"/>
    <property type="molecule type" value="Genomic_DNA"/>
</dbReference>
<protein>
    <submittedName>
        <fullName evidence="1">Uncharacterized protein</fullName>
    </submittedName>
</protein>
<gene>
    <name evidence="1" type="ORF">Tco_1016685</name>
</gene>
<dbReference type="Proteomes" id="UP001151760">
    <property type="component" value="Unassembled WGS sequence"/>
</dbReference>
<evidence type="ECO:0000313" key="1">
    <source>
        <dbReference type="EMBL" id="GJT65205.1"/>
    </source>
</evidence>
<proteinExistence type="predicted"/>
<organism evidence="1 2">
    <name type="scientific">Tanacetum coccineum</name>
    <dbReference type="NCBI Taxonomy" id="301880"/>
    <lineage>
        <taxon>Eukaryota</taxon>
        <taxon>Viridiplantae</taxon>
        <taxon>Streptophyta</taxon>
        <taxon>Embryophyta</taxon>
        <taxon>Tracheophyta</taxon>
        <taxon>Spermatophyta</taxon>
        <taxon>Magnoliopsida</taxon>
        <taxon>eudicotyledons</taxon>
        <taxon>Gunneridae</taxon>
        <taxon>Pentapetalae</taxon>
        <taxon>asterids</taxon>
        <taxon>campanulids</taxon>
        <taxon>Asterales</taxon>
        <taxon>Asteraceae</taxon>
        <taxon>Asteroideae</taxon>
        <taxon>Anthemideae</taxon>
        <taxon>Anthemidinae</taxon>
        <taxon>Tanacetum</taxon>
    </lineage>
</organism>
<sequence>MWESVVTGVALLQLLKKRLREIRVESIEVEGSYKKDKRNLFKVDHNMKNFTAPSLEMLDQTFDRLQKLWKTHAVGCKNIYLIWRHKHGIISTTTSSNTNEAVNTAHGVSTTSTQVNDANSTNIDNLSDAVICAFFVVKQIMLPSSRQQETRKSSRKSVPVKTLLPALVSCDGLGGYDWSNQEKEGLILALMAFLIFKVLTKGNFMSSTPDLSFIGLDKFVNKHVVENYKTMSSEEEPKVARKNDDAPCIKEWVLDDEEEDVSLPKIEKKIVRPSIVKKEFVKSKQTEKILENCKTVENIGKTPQSERHQNWNNMMSQKLGSNFEMFNKACYVCGSF</sequence>
<reference evidence="1" key="1">
    <citation type="journal article" date="2022" name="Int. J. Mol. Sci.">
        <title>Draft Genome of Tanacetum Coccineum: Genomic Comparison of Closely Related Tanacetum-Family Plants.</title>
        <authorList>
            <person name="Yamashiro T."/>
            <person name="Shiraishi A."/>
            <person name="Nakayama K."/>
            <person name="Satake H."/>
        </authorList>
    </citation>
    <scope>NUCLEOTIDE SEQUENCE</scope>
</reference>
<accession>A0ABQ5FQJ1</accession>